<feature type="disulfide bond" evidence="9">
    <location>
        <begin position="417"/>
        <end position="429"/>
    </location>
</feature>
<feature type="disulfide bond" evidence="9">
    <location>
        <begin position="1981"/>
        <end position="1999"/>
    </location>
</feature>
<feature type="disulfide bond" evidence="9">
    <location>
        <begin position="887"/>
        <end position="899"/>
    </location>
</feature>
<dbReference type="FunFam" id="4.10.400.10:FF:000065">
    <property type="entry name" value="Transmembrane protease serine 7"/>
    <property type="match status" value="1"/>
</dbReference>
<feature type="disulfide bond" evidence="9">
    <location>
        <begin position="2525"/>
        <end position="2543"/>
    </location>
</feature>
<feature type="disulfide bond" evidence="9">
    <location>
        <begin position="3204"/>
        <end position="3222"/>
    </location>
</feature>
<feature type="disulfide bond" evidence="9">
    <location>
        <begin position="2385"/>
        <end position="2397"/>
    </location>
</feature>
<feature type="disulfide bond" evidence="9">
    <location>
        <begin position="1287"/>
        <end position="1299"/>
    </location>
</feature>
<dbReference type="SMART" id="SM00408">
    <property type="entry name" value="IGc2"/>
    <property type="match status" value="1"/>
</dbReference>
<keyword evidence="6" id="KW-0472">Membrane</keyword>
<feature type="disulfide bond" evidence="9">
    <location>
        <begin position="2660"/>
        <end position="2678"/>
    </location>
</feature>
<feature type="disulfide bond" evidence="9">
    <location>
        <begin position="2653"/>
        <end position="2665"/>
    </location>
</feature>
<feature type="disulfide bond" evidence="9">
    <location>
        <begin position="151"/>
        <end position="163"/>
    </location>
</feature>
<feature type="disulfide bond" evidence="9">
    <location>
        <begin position="24"/>
        <end position="42"/>
    </location>
</feature>
<feature type="disulfide bond" evidence="9">
    <location>
        <begin position="3295"/>
        <end position="3313"/>
    </location>
</feature>
<feature type="disulfide bond" evidence="9">
    <location>
        <begin position="2792"/>
        <end position="2810"/>
    </location>
</feature>
<dbReference type="InterPro" id="IPR023415">
    <property type="entry name" value="LDLR_class-A_CS"/>
</dbReference>
<accession>A0A158QGL7</accession>
<dbReference type="STRING" id="102285.A0A158QGL7"/>
<evidence type="ECO:0000256" key="2">
    <source>
        <dbReference type="ARBA" id="ARBA00004308"/>
    </source>
</evidence>
<feature type="disulfide bond" evidence="9">
    <location>
        <begin position="2785"/>
        <end position="2797"/>
    </location>
</feature>
<dbReference type="Pfam" id="PF13927">
    <property type="entry name" value="Ig_3"/>
    <property type="match status" value="1"/>
</dbReference>
<feature type="disulfide bond" evidence="9">
    <location>
        <begin position="1019"/>
        <end position="1031"/>
    </location>
</feature>
<feature type="disulfide bond" evidence="9">
    <location>
        <begin position="424"/>
        <end position="442"/>
    </location>
</feature>
<feature type="disulfide bond" evidence="9">
    <location>
        <begin position="283"/>
        <end position="295"/>
    </location>
</feature>
<organism evidence="12">
    <name type="scientific">Rodentolepis nana</name>
    <name type="common">Dwarf tapeworm</name>
    <name type="synonym">Hymenolepis nana</name>
    <dbReference type="NCBI Taxonomy" id="102285"/>
    <lineage>
        <taxon>Eukaryota</taxon>
        <taxon>Metazoa</taxon>
        <taxon>Spiralia</taxon>
        <taxon>Lophotrochozoa</taxon>
        <taxon>Platyhelminthes</taxon>
        <taxon>Cestoda</taxon>
        <taxon>Eucestoda</taxon>
        <taxon>Cyclophyllidea</taxon>
        <taxon>Hymenolepididae</taxon>
        <taxon>Rodentolepis</taxon>
    </lineage>
</organism>
<feature type="disulfide bond" evidence="9">
    <location>
        <begin position="708"/>
        <end position="720"/>
    </location>
</feature>
<feature type="disulfide bond" evidence="9">
    <location>
        <begin position="3197"/>
        <end position="3209"/>
    </location>
</feature>
<dbReference type="WBParaSite" id="HNAJ_0000029501-mRNA-1">
    <property type="protein sequence ID" value="HNAJ_0000029501-mRNA-1"/>
    <property type="gene ID" value="HNAJ_0000029501"/>
</dbReference>
<feature type="disulfide bond" evidence="9">
    <location>
        <begin position="557"/>
        <end position="575"/>
    </location>
</feature>
<dbReference type="SUPFAM" id="SSF57424">
    <property type="entry name" value="LDL receptor-like module"/>
    <property type="match status" value="26"/>
</dbReference>
<feature type="disulfide bond" evidence="9">
    <location>
        <begin position="1160"/>
        <end position="1178"/>
    </location>
</feature>
<feature type="disulfide bond" evidence="9">
    <location>
        <begin position="2920"/>
        <end position="2932"/>
    </location>
</feature>
<feature type="domain" description="Ig-like" evidence="11">
    <location>
        <begin position="190"/>
        <end position="278"/>
    </location>
</feature>
<feature type="disulfide bond" evidence="9">
    <location>
        <begin position="1294"/>
        <end position="1312"/>
    </location>
</feature>
<evidence type="ECO:0000313" key="12">
    <source>
        <dbReference type="WBParaSite" id="HNAJ_0000029501-mRNA-1"/>
    </source>
</evidence>
<protein>
    <submittedName>
        <fullName evidence="12">Ig-like domain-containing protein</fullName>
    </submittedName>
</protein>
<dbReference type="SUPFAM" id="SSF48726">
    <property type="entry name" value="Immunoglobulin"/>
    <property type="match status" value="2"/>
</dbReference>
<dbReference type="PROSITE" id="PS50068">
    <property type="entry name" value="LDLRA_2"/>
    <property type="match status" value="27"/>
</dbReference>
<feature type="disulfide bond" evidence="9">
    <location>
        <begin position="2392"/>
        <end position="2410"/>
    </location>
</feature>
<evidence type="ECO:0000256" key="8">
    <source>
        <dbReference type="ARBA" id="ARBA00023180"/>
    </source>
</evidence>
<comment type="caution">
    <text evidence="9">Lacks conserved residue(s) required for the propagation of feature annotation.</text>
</comment>
<feature type="domain" description="Ig-like" evidence="11">
    <location>
        <begin position="3325"/>
        <end position="3417"/>
    </location>
</feature>
<feature type="disulfide bond" evidence="9">
    <location>
        <begin position="290"/>
        <end position="308"/>
    </location>
</feature>
<keyword evidence="3" id="KW-0812">Transmembrane</keyword>
<dbReference type="CDD" id="cd00112">
    <property type="entry name" value="LDLa"/>
    <property type="match status" value="27"/>
</dbReference>
<feature type="disulfide bond" evidence="9">
    <location>
        <begin position="715"/>
        <end position="733"/>
    </location>
</feature>
<dbReference type="GO" id="GO:0005886">
    <property type="term" value="C:plasma membrane"/>
    <property type="evidence" value="ECO:0007669"/>
    <property type="project" value="TreeGrafter"/>
</dbReference>
<feature type="disulfide bond" evidence="9">
    <location>
        <begin position="3061"/>
        <end position="3079"/>
    </location>
</feature>
<feature type="disulfide bond" evidence="9">
    <location>
        <begin position="170"/>
        <end position="185"/>
    </location>
</feature>
<feature type="disulfide bond" evidence="9">
    <location>
        <begin position="1561"/>
        <end position="1573"/>
    </location>
</feature>
<feature type="disulfide bond" evidence="9">
    <location>
        <begin position="1425"/>
        <end position="1437"/>
    </location>
</feature>
<feature type="disulfide bond" evidence="9">
    <location>
        <begin position="3054"/>
        <end position="3066"/>
    </location>
</feature>
<feature type="disulfide bond" evidence="9">
    <location>
        <begin position="1699"/>
        <end position="1711"/>
    </location>
</feature>
<evidence type="ECO:0000256" key="5">
    <source>
        <dbReference type="ARBA" id="ARBA00022989"/>
    </source>
</evidence>
<dbReference type="InterPro" id="IPR036179">
    <property type="entry name" value="Ig-like_dom_sf"/>
</dbReference>
<feature type="disulfide bond" evidence="9">
    <location>
        <begin position="1026"/>
        <end position="1044"/>
    </location>
</feature>
<dbReference type="InterPro" id="IPR007110">
    <property type="entry name" value="Ig-like_dom"/>
</dbReference>
<keyword evidence="7 9" id="KW-1015">Disulfide bond</keyword>
<feature type="disulfide bond" evidence="9">
    <location>
        <begin position="550"/>
        <end position="562"/>
    </location>
</feature>
<evidence type="ECO:0000256" key="1">
    <source>
        <dbReference type="ARBA" id="ARBA00004167"/>
    </source>
</evidence>
<feature type="disulfide bond" evidence="9">
    <location>
        <begin position="158"/>
        <end position="176"/>
    </location>
</feature>
<dbReference type="Gene3D" id="4.10.400.10">
    <property type="entry name" value="Low-density Lipoprotein Receptor"/>
    <property type="match status" value="27"/>
</dbReference>
<feature type="disulfide bond" evidence="9">
    <location>
        <begin position="841"/>
        <end position="853"/>
    </location>
</feature>
<dbReference type="GO" id="GO:0012505">
    <property type="term" value="C:endomembrane system"/>
    <property type="evidence" value="ECO:0007669"/>
    <property type="project" value="UniProtKB-SubCell"/>
</dbReference>
<dbReference type="InterPro" id="IPR002172">
    <property type="entry name" value="LDrepeatLR_classA_rpt"/>
</dbReference>
<reference evidence="12" key="1">
    <citation type="submission" date="2016-04" db="UniProtKB">
        <authorList>
            <consortium name="WormBaseParasite"/>
        </authorList>
    </citation>
    <scope>IDENTIFICATION</scope>
</reference>
<dbReference type="SMART" id="SM00409">
    <property type="entry name" value="IG"/>
    <property type="match status" value="2"/>
</dbReference>
<feature type="disulfide bond" evidence="9">
    <location>
        <begin position="1432"/>
        <end position="1450"/>
    </location>
</feature>
<feature type="disulfide bond" evidence="9">
    <location>
        <begin position="2248"/>
        <end position="2260"/>
    </location>
</feature>
<evidence type="ECO:0000256" key="3">
    <source>
        <dbReference type="ARBA" id="ARBA00022692"/>
    </source>
</evidence>
<dbReference type="PANTHER" id="PTHR24270">
    <property type="entry name" value="LOW-DENSITY LIPOPROTEIN RECEPTOR-RELATED"/>
    <property type="match status" value="1"/>
</dbReference>
<dbReference type="InterPro" id="IPR036055">
    <property type="entry name" value="LDL_receptor-like_sf"/>
</dbReference>
<feature type="disulfide bond" evidence="9">
    <location>
        <begin position="2255"/>
        <end position="2273"/>
    </location>
</feature>
<feature type="disulfide bond" evidence="9">
    <location>
        <begin position="1706"/>
        <end position="1724"/>
    </location>
</feature>
<feature type="disulfide bond" evidence="9">
    <location>
        <begin position="1568"/>
        <end position="1586"/>
    </location>
</feature>
<dbReference type="Pfam" id="PF00057">
    <property type="entry name" value="Ldl_recept_a"/>
    <property type="match status" value="22"/>
</dbReference>
<keyword evidence="8" id="KW-0325">Glycoprotein</keyword>
<keyword evidence="5" id="KW-1133">Transmembrane helix</keyword>
<feature type="disulfide bond" evidence="9">
    <location>
        <begin position="848"/>
        <end position="866"/>
    </location>
</feature>
<dbReference type="Gene3D" id="2.60.40.10">
    <property type="entry name" value="Immunoglobulins"/>
    <property type="match status" value="1"/>
</dbReference>
<evidence type="ECO:0000256" key="9">
    <source>
        <dbReference type="PROSITE-ProRule" id="PRU00124"/>
    </source>
</evidence>
<comment type="subcellular location">
    <subcellularLocation>
        <location evidence="2">Endomembrane system</location>
    </subcellularLocation>
    <subcellularLocation>
        <location evidence="1">Membrane</location>
        <topology evidence="1">Single-pass membrane protein</topology>
    </subcellularLocation>
</comment>
<feature type="disulfide bond" evidence="9">
    <location>
        <begin position="894"/>
        <end position="912"/>
    </location>
</feature>
<feature type="compositionally biased region" description="Basic and acidic residues" evidence="10">
    <location>
        <begin position="1455"/>
        <end position="1465"/>
    </location>
</feature>
<evidence type="ECO:0000256" key="4">
    <source>
        <dbReference type="ARBA" id="ARBA00022737"/>
    </source>
</evidence>
<dbReference type="PANTHER" id="PTHR24270:SF62">
    <property type="entry name" value="LOW-DENSITY LIPOPROTEIN RECEPTOR-RELATED PROTEIN 2"/>
    <property type="match status" value="1"/>
</dbReference>
<feature type="disulfide bond" evidence="9">
    <location>
        <begin position="3262"/>
        <end position="3277"/>
    </location>
</feature>
<dbReference type="InterPro" id="IPR013783">
    <property type="entry name" value="Ig-like_fold"/>
</dbReference>
<sequence length="3426" mass="379488">LEPDTRQYITVTVESNCAPGQNQCGDGVCLPISLFCDGRTDCADSSDENRVLCPPKITEELSLTPEKILKRPWEPFSFSCRAVMGQRPVFVKDTDRSALAQDQRFIVTTIGESEIMANAPYGLPGRTSLRVWCALESGIEKAVNIAIEQTCPVNTFECADGICIQTSLVCNGKRDCRDGSDERFCEVIRPGLTITPGSISVRPRQPFSFTCTAADASRPEVYLSRNQTPISTDPRFKIDRPSYNRVEVSAPYGLLEIHDGMIFTCVTSTGEKNQVAVSIDHPCGRGRVRCATGACIPSTSVCDGQKNCPDGSDEDPYFCKAEPSGVIVSPPSINVRAWSPFNFSCVVTRGSNPLVIYSATGMSVDGDPRFRVHRPNAQTILIHAPQGIHAHTDSVRFVCVAPEGKRGEIVVSVETNCGPGESQCRSGECVRTSQFCDGFANCKDSSDEFPTLCQKPLRGVVTMPNTIETPPWQEFLFICAVPTSSKADLVFQDNRKRVAEDPRFDVVQINKNIIQVTAPHGLRGTDDTTIECFLPTGEKDLVKITVKDPCPYGQSQCKDGRCVNTSEFCNGRRSCPDGSDEDPKFCPAITPSPEFAVYPDSIVTTPWKHFTFVCIAPPESQATIVFQKDGRQIEGDPRFDVFRRNGEAIEVSAPFGLRKIDSMAIDPKAVVIQVTARHGLPRADAMVLACVTRLGDRRTVTITVKDPCPSGQMSCADATCIDRDRFCDGRPDCADGSDEQKEFCPSRVEDVDITPETIDVPEWRPFSFLCRGPPNSRVTPVFTQTSLPVANDSRFDVTGLNTENVQVIAIRGLRSTDDTEITCVTDRGLKKAIKITISTSCRLGETGCRDGTCIAISNLCDGRYQCPDRSDETREFCGEIEIIPPECSPNEFRCKDGTCIPQFHTCDGIRHCSDGSDESLDICRAPELPITITPGFISVYEWTPFKFVCNSGTGRITAYFKSNGDLVEFDHRFHVAHVNSTALEVSAPFGLRNIDDMEIECVSTSGDRNSIQITINSQCPSGKSQCKDGECIPTAQICDFVTHCKDHTDEIPDFCRGIPRPPVIADPPLVDMPPWQMFEFACTSTDGSQLEAYFSPDGRKVRDDPRFLVTRHNASTIVISAPRGLRDVDDMRIDCVSTSGISKEVLITIHDFCGPEQSQCKDGSCIPLFQLCDRIPQCTDRSDEDPGFCRLPDKPPIYAEPPSIYKPAWVPFEFVCGSHNRGQISVVFAIDGSSVDLDPRFRVSKFNDSTVVVSAPRGLRDIDDTIIQCVGPVGQTRNISIIITSSCGVGYTQCADGQCIEEEKMCDGVSQCSDRSDEDVEFCREPIRPTPPPPVIVSPSTIDVPPYRPFDFTCISTDGSRIEAVFKVDRSPVNRDSRFRINRYNSSTLIVSAIHGLRDIDDVKIECMTSTGQKGVVTITIQDNCGREYTMCKNGACISVQQLCDGVAQCHDGSDEDTHYCREPTRPPPPPVQVSPPRIDIQPWRSFDFICMSRPNTQVTALFEDGSSVEGDPRFRLIRFNTSAILVSAPYGLRGLDDMRIECVTTAGDRGEVVININDTCGLGYTRCRDGACIPVHQLCDGTSQCRDNSDEDSRFCRKPIQPPFRPDIIITPPSISTPAWRPFEFTCVSSDGNRIDAVFKKDGSPVDGDARFQVNRYNASALYVSATDGLRDIDDLIIECVSETGQRGEITITIPDSCGPGLTKCKNGQCIKISKFCDGTLNCRDGSDEDPRFCKAPTPRPPTSGLIVYPPRIDVPAWRPFEFTCISPDGGRISAVFKTNESSVEADRRFQVIRFNNSALQLRAPYGLLDIHDMQIECVSDIGPRRDISITIRDDCDRGYTKCKDGSCIHISQLCDATPQCRDGSDEDLPFCEVQPRPPAPPVIVYPPIIDVPAWERFEISCYSPEGMRIDAVFRDNGSSVEADQRFRVMRYNNSHIRIDAPDGLPDNADTQIECVDTDGRAGNVLVTILDECGRGYTKCKDRQCIPLSQWCDGVPHCRDKSDENPRFCAEPILPPLPPIIVSPRIVEVPAWRSFNFTCFSPERLRLFAVFKVGGSLVEKDPRFRVTRYNDSYIQVAAPEGLPDSEDIKIDCVDEMDRTADVSIIIADECGRSYTKCRDGQCIPKSQWCDGIPHCRDRSDEDRKFCREPERPPLGPVIAIPPIINVPAWKHFEFTCFSSDGSRVSAVFKNDSSPVDVDSRFQVTRYNTSTLQIRALEGLPDFADLEIECFAESGQRTEISITILEECGRGYTKCKDGQCIRKPQWCDGAQHCTDGSDEDPRFCLELIRPPVPSVIVTPTRIDVSAWQPFNFTCTSTDGSRLRAVLSADGSSVDSDPRFRLTAYNASTLVVTAVYGIRDIDDMQIECVSLTGGVGNIAINVYNECGRGYSKCKDAECIPVSQLCDGISQCRDKSDEDPRFCGEPVRLEVTPPRIISPPWTPFRFTCTASLGERPSVILLRNRKPIELDPHFTVRRPEDNVIEVFAPQGLATFPADDQIACVTITGQQKEVPITISNPCRYGQLPCKDGTCVSEVDFCNGRNDCPDGSDESTIACPDMPSGVQVTPEKIITPPWREFAFKCTDIMGRGLPTAIISDSRKFVSSDTRFRIVEINSSSIEIAATHGLRGSEDSMSIDCISRRGDSATVVITVEDSCGPGQLQCRDGRCLSGSRFCDGRRDCSDGSDEDIPHCKRDALIVTPSYLRNPPWILFSFVCIAPTGQRPNVVFAVSRRSVEQDPRFTINRFNSTAIEVTAPQGLRGDEEVVHLECFTDVGLRENVTIFIDDMCKPNAMQCLDGRCRPIRDFCDGKIDCDDGSDEIRQFCEVARPPKLVLTSQRVVIRPWQQFRTICISTTGSQPSFIFRKDQSLVENDQRYLINRINATAIELLAPRGLRGQQDVDKIDCLNTIGDRVAFEITIESSCRPDQMACQDGLCLPTSQFCDNKFDCYDKSDEIHDFCPARRPSVIATPESITTDTWQLIRFYCISPEGHPLTVMFSANRQLVKEDQRYQVRLVNSTTMEVVVPRGLRGPEDSTQIDCMITSGERKRVTITVRDKCGSGRLPCRDGTCLPGGVFCDGKRDCSDGSDEYTEYCAKPTPPPPTLPNSVRLSPTRQRVRPGQEIRLECNALSSDVRDNPIIEFANGTSVTLDPNFRVSYPQRGRAVVIIPKGTELPWRHLEFQCYLPGGEKSRAEVFIDQACDIGQRRCDNGQCIYLGQFCDGKIDCADGSDELPHNCDACDPISQPCGKMNEREPKIPYFQEHWRCDGEDDCGNGFDEQNCAAYSRVPGMSCGRAQFECRGGGLIPLAYQCDGQPDCPSGDDEYNCRRPSIYAENFTSRYEVRRGQNLVIECDVVGVPPPTIVWRYNWGCLPQGDRAVIEPVLSRFGCGGARSRLTINNVQEGDDGIYNCEGLTGTDRALSQDIFVILID</sequence>
<dbReference type="GO" id="GO:0016192">
    <property type="term" value="P:vesicle-mediated transport"/>
    <property type="evidence" value="ECO:0007669"/>
    <property type="project" value="UniProtKB-ARBA"/>
</dbReference>
<keyword evidence="4" id="KW-0677">Repeat</keyword>
<dbReference type="PRINTS" id="PR00261">
    <property type="entry name" value="LDLRECEPTOR"/>
</dbReference>
<feature type="disulfide bond" evidence="9">
    <location>
        <begin position="1974"/>
        <end position="1986"/>
    </location>
</feature>
<feature type="region of interest" description="Disordered" evidence="10">
    <location>
        <begin position="1455"/>
        <end position="1476"/>
    </location>
</feature>
<dbReference type="PROSITE" id="PS01209">
    <property type="entry name" value="LDLRA_1"/>
    <property type="match status" value="18"/>
</dbReference>
<evidence type="ECO:0000256" key="7">
    <source>
        <dbReference type="ARBA" id="ARBA00023157"/>
    </source>
</evidence>
<proteinExistence type="predicted"/>
<name>A0A158QGL7_RODNA</name>
<feature type="disulfide bond" evidence="9">
    <location>
        <begin position="1844"/>
        <end position="1862"/>
    </location>
</feature>
<feature type="disulfide bond" evidence="9">
    <location>
        <begin position="1153"/>
        <end position="1165"/>
    </location>
</feature>
<evidence type="ECO:0000259" key="11">
    <source>
        <dbReference type="PROSITE" id="PS50835"/>
    </source>
</evidence>
<feature type="disulfide bond" evidence="9">
    <location>
        <begin position="1837"/>
        <end position="1849"/>
    </location>
</feature>
<feature type="disulfide bond" evidence="9">
    <location>
        <begin position="17"/>
        <end position="29"/>
    </location>
</feature>
<feature type="disulfide bond" evidence="9">
    <location>
        <begin position="2111"/>
        <end position="2123"/>
    </location>
</feature>
<feature type="disulfide bond" evidence="9">
    <location>
        <begin position="2518"/>
        <end position="2530"/>
    </location>
</feature>
<feature type="disulfide bond" evidence="9">
    <location>
        <begin position="2927"/>
        <end position="2945"/>
    </location>
</feature>
<feature type="disulfide bond" evidence="9">
    <location>
        <begin position="2118"/>
        <end position="2136"/>
    </location>
</feature>
<dbReference type="PROSITE" id="PS50835">
    <property type="entry name" value="IG_LIKE"/>
    <property type="match status" value="2"/>
</dbReference>
<dbReference type="InterPro" id="IPR050685">
    <property type="entry name" value="LDLR"/>
</dbReference>
<dbReference type="InterPro" id="IPR003598">
    <property type="entry name" value="Ig_sub2"/>
</dbReference>
<dbReference type="SMART" id="SM00192">
    <property type="entry name" value="LDLa"/>
    <property type="match status" value="27"/>
</dbReference>
<evidence type="ECO:0000256" key="6">
    <source>
        <dbReference type="ARBA" id="ARBA00023136"/>
    </source>
</evidence>
<feature type="disulfide bond" evidence="9">
    <location>
        <begin position="3307"/>
        <end position="3322"/>
    </location>
</feature>
<dbReference type="InterPro" id="IPR003599">
    <property type="entry name" value="Ig_sub"/>
</dbReference>
<evidence type="ECO:0000256" key="10">
    <source>
        <dbReference type="SAM" id="MobiDB-lite"/>
    </source>
</evidence>